<accession>I3IZW3</accession>
<feature type="coiled-coil region" evidence="4">
    <location>
        <begin position="585"/>
        <end position="620"/>
    </location>
</feature>
<dbReference type="InterPro" id="IPR036291">
    <property type="entry name" value="NAD(P)-bd_dom_sf"/>
</dbReference>
<dbReference type="InParanoid" id="I3IZW3"/>
<dbReference type="GO" id="GO:0005524">
    <property type="term" value="F:ATP binding"/>
    <property type="evidence" value="ECO:0007669"/>
    <property type="project" value="InterPro"/>
</dbReference>
<protein>
    <submittedName>
        <fullName evidence="5">Adenylate kinase 7b</fullName>
    </submittedName>
</protein>
<dbReference type="OMA" id="GHVEDDF"/>
<dbReference type="AlphaFoldDB" id="I3IZW3"/>
<name>I3IZW3_ORENI</name>
<dbReference type="CDD" id="cd01428">
    <property type="entry name" value="ADK"/>
    <property type="match status" value="1"/>
</dbReference>
<dbReference type="FunCoup" id="I3IZW3">
    <property type="interactions" value="168"/>
</dbReference>
<dbReference type="GeneID" id="100710543"/>
<gene>
    <name evidence="5" type="primary">ak7b</name>
</gene>
<dbReference type="GeneTree" id="ENSGT00390000015102"/>
<proteinExistence type="predicted"/>
<dbReference type="Pfam" id="PF13207">
    <property type="entry name" value="AAA_17"/>
    <property type="match status" value="1"/>
</dbReference>
<dbReference type="HOGENOM" id="CLU_015567_1_0_1"/>
<dbReference type="SUPFAM" id="SSF52540">
    <property type="entry name" value="P-loop containing nucleoside triphosphate hydrolases"/>
    <property type="match status" value="1"/>
</dbReference>
<dbReference type="RefSeq" id="XP_005463504.1">
    <property type="nucleotide sequence ID" value="XM_005463447.4"/>
</dbReference>
<dbReference type="KEGG" id="onl:100710543"/>
<dbReference type="GO" id="GO:0019205">
    <property type="term" value="F:nucleobase-containing compound kinase activity"/>
    <property type="evidence" value="ECO:0007669"/>
    <property type="project" value="InterPro"/>
</dbReference>
<dbReference type="PANTHER" id="PTHR23359">
    <property type="entry name" value="NUCLEOTIDE KINASE"/>
    <property type="match status" value="1"/>
</dbReference>
<evidence type="ECO:0000313" key="5">
    <source>
        <dbReference type="Ensembl" id="ENSONIP00000002153.2"/>
    </source>
</evidence>
<dbReference type="eggNOG" id="KOG3078">
    <property type="taxonomic scope" value="Eukaryota"/>
</dbReference>
<dbReference type="Gene3D" id="3.40.50.300">
    <property type="entry name" value="P-loop containing nucleotide triphosphate hydrolases"/>
    <property type="match status" value="1"/>
</dbReference>
<dbReference type="CTD" id="504040"/>
<dbReference type="InterPro" id="IPR047499">
    <property type="entry name" value="DD_AK7"/>
</dbReference>
<keyword evidence="2" id="KW-0547">Nucleotide-binding</keyword>
<evidence type="ECO:0000256" key="4">
    <source>
        <dbReference type="SAM" id="Coils"/>
    </source>
</evidence>
<evidence type="ECO:0000313" key="6">
    <source>
        <dbReference type="Proteomes" id="UP000005207"/>
    </source>
</evidence>
<dbReference type="InterPro" id="IPR007858">
    <property type="entry name" value="Dpy-30_motif"/>
</dbReference>
<sequence>MLTARSGPSMAQPEMTRVFLNNVDSYASRHIAQVLSGSVAGAAVNTNSDLEAELLSNHKRTFQVVGTVSHPSAVERPHVFEQYTHLNRDELLSKLMGCDVVIYNVTQHADQVEEALWAASALHSEVEHFSGPKLFILISTIMTWACSKPADPDDLELPFTDAIFWSRRAHPNFERHIDLEKRVVKMGKTERKLFSTYVVAAGLQYGMGEQIFHYFFKKSWLGEDGIPIFGDGKNIVPTIHIHDLASVVYSVIQHQPRPYYLLAVDDSNNTMEEIVKKIASILGPGKIQKKPSEDAFLTKDLSVMEANSLLVSLRMEAAYIKKLFSFNWVCQFGLVENIEVVVQEFRQTRGLLPVRLCVLGAPAVGKTTVSKKICEYYRLHHITVKSTISDTIARLEHAVRNPDPDEGNSTQDVQEQLSMMKERLEQNRGLDEELLLNVMRDKLMTNPCNNQGYVLEDFPQTREQAKELFGGKEEDATSQNSLTNIIPEFVLCLEATEAFLLDRVLNLPETCVQEHNYEPENFSRRLAAYKEKQSEDDMVLNYFYEHDIIPLQFEISSSNEADCLSLMQKVIDIVGQPRNYGPSSQEVKEEERRKAAERLRREAQERAEVERMEADEARDRAAHWAEWTKKLEEVRQQEEEELEATSGPMRDYLMEQVVPTLSRGLIECCRAQPQDPVDFLAEYLLKNNPF</sequence>
<dbReference type="OrthoDB" id="10262413at2759"/>
<reference evidence="5" key="2">
    <citation type="submission" date="2025-08" db="UniProtKB">
        <authorList>
            <consortium name="Ensembl"/>
        </authorList>
    </citation>
    <scope>IDENTIFICATION</scope>
</reference>
<dbReference type="STRING" id="8128.ENSONIP00000002153"/>
<dbReference type="InterPro" id="IPR000850">
    <property type="entry name" value="Adenylat/UMP-CMP_kin"/>
</dbReference>
<evidence type="ECO:0000256" key="1">
    <source>
        <dbReference type="ARBA" id="ARBA00022679"/>
    </source>
</evidence>
<dbReference type="Pfam" id="PF05186">
    <property type="entry name" value="Dpy-30"/>
    <property type="match status" value="1"/>
</dbReference>
<reference evidence="5" key="3">
    <citation type="submission" date="2025-09" db="UniProtKB">
        <authorList>
            <consortium name="Ensembl"/>
        </authorList>
    </citation>
    <scope>IDENTIFICATION</scope>
</reference>
<dbReference type="GO" id="GO:0006139">
    <property type="term" value="P:nucleobase-containing compound metabolic process"/>
    <property type="evidence" value="ECO:0007669"/>
    <property type="project" value="InterPro"/>
</dbReference>
<evidence type="ECO:0000256" key="3">
    <source>
        <dbReference type="ARBA" id="ARBA00022777"/>
    </source>
</evidence>
<dbReference type="CDD" id="cd22967">
    <property type="entry name" value="DD_AK7"/>
    <property type="match status" value="1"/>
</dbReference>
<dbReference type="Gene3D" id="3.40.50.720">
    <property type="entry name" value="NAD(P)-binding Rossmann-like Domain"/>
    <property type="match status" value="1"/>
</dbReference>
<dbReference type="InterPro" id="IPR027417">
    <property type="entry name" value="P-loop_NTPase"/>
</dbReference>
<dbReference type="SUPFAM" id="SSF51735">
    <property type="entry name" value="NAD(P)-binding Rossmann-fold domains"/>
    <property type="match status" value="1"/>
</dbReference>
<keyword evidence="4" id="KW-0175">Coiled coil</keyword>
<keyword evidence="6" id="KW-1185">Reference proteome</keyword>
<dbReference type="Gene3D" id="1.20.890.10">
    <property type="entry name" value="cAMP-dependent protein kinase regulatory subunit, dimerization-anchoring domain"/>
    <property type="match status" value="1"/>
</dbReference>
<keyword evidence="3" id="KW-0418">Kinase</keyword>
<dbReference type="Proteomes" id="UP000005207">
    <property type="component" value="Linkage group LG19"/>
</dbReference>
<reference evidence="6" key="1">
    <citation type="submission" date="2012-01" db="EMBL/GenBank/DDBJ databases">
        <title>The Genome Sequence of Oreochromis niloticus (Nile Tilapia).</title>
        <authorList>
            <consortium name="Broad Institute Genome Assembly Team"/>
            <consortium name="Broad Institute Sequencing Platform"/>
            <person name="Di Palma F."/>
            <person name="Johnson J."/>
            <person name="Lander E.S."/>
            <person name="Lindblad-Toh K."/>
        </authorList>
    </citation>
    <scope>NUCLEOTIDE SEQUENCE [LARGE SCALE GENOMIC DNA]</scope>
</reference>
<keyword evidence="1" id="KW-0808">Transferase</keyword>
<evidence type="ECO:0000256" key="2">
    <source>
        <dbReference type="ARBA" id="ARBA00022741"/>
    </source>
</evidence>
<organism evidence="5 6">
    <name type="scientific">Oreochromis niloticus</name>
    <name type="common">Nile tilapia</name>
    <name type="synonym">Tilapia nilotica</name>
    <dbReference type="NCBI Taxonomy" id="8128"/>
    <lineage>
        <taxon>Eukaryota</taxon>
        <taxon>Metazoa</taxon>
        <taxon>Chordata</taxon>
        <taxon>Craniata</taxon>
        <taxon>Vertebrata</taxon>
        <taxon>Euteleostomi</taxon>
        <taxon>Actinopterygii</taxon>
        <taxon>Neopterygii</taxon>
        <taxon>Teleostei</taxon>
        <taxon>Neoteleostei</taxon>
        <taxon>Acanthomorphata</taxon>
        <taxon>Ovalentaria</taxon>
        <taxon>Cichlomorphae</taxon>
        <taxon>Cichliformes</taxon>
        <taxon>Cichlidae</taxon>
        <taxon>African cichlids</taxon>
        <taxon>Pseudocrenilabrinae</taxon>
        <taxon>Oreochromini</taxon>
        <taxon>Oreochromis</taxon>
    </lineage>
</organism>
<dbReference type="Ensembl" id="ENSONIT00000002153.2">
    <property type="protein sequence ID" value="ENSONIP00000002153.2"/>
    <property type="gene ID" value="ENSONIG00000001719.2"/>
</dbReference>